<protein>
    <submittedName>
        <fullName evidence="2">Uncharacterized protein</fullName>
    </submittedName>
</protein>
<keyword evidence="1" id="KW-1133">Transmembrane helix</keyword>
<evidence type="ECO:0000256" key="1">
    <source>
        <dbReference type="SAM" id="Phobius"/>
    </source>
</evidence>
<dbReference type="STRING" id="1727163.AO498_15380"/>
<dbReference type="OrthoDB" id="839738at2"/>
<evidence type="ECO:0000313" key="2">
    <source>
        <dbReference type="EMBL" id="AMQ57835.1"/>
    </source>
</evidence>
<gene>
    <name evidence="2" type="ORF">AO498_15380</name>
</gene>
<sequence>MKWSELPEPVLLQRSFLFGLTGIILGALSILNTTWHLVQAPMGPLNGVSFLLQFMGLGLSIIVLRKRKVAQEYKEKSQMMILILGVALLFFIFSL</sequence>
<reference evidence="3" key="1">
    <citation type="submission" date="2015-09" db="EMBL/GenBank/DDBJ databases">
        <title>Complete sequence of Algoriphagus sp. M8-2.</title>
        <authorList>
            <person name="Shintani M."/>
        </authorList>
    </citation>
    <scope>NUCLEOTIDE SEQUENCE [LARGE SCALE GENOMIC DNA]</scope>
    <source>
        <strain evidence="3">M8-2</strain>
    </source>
</reference>
<keyword evidence="3" id="KW-1185">Reference proteome</keyword>
<name>A0A142ERT0_9BACT</name>
<keyword evidence="1" id="KW-0472">Membrane</keyword>
<dbReference type="EMBL" id="CP012836">
    <property type="protein sequence ID" value="AMQ57835.1"/>
    <property type="molecule type" value="Genomic_DNA"/>
</dbReference>
<dbReference type="Proteomes" id="UP000073816">
    <property type="component" value="Chromosome"/>
</dbReference>
<accession>A0A142ERT0</accession>
<dbReference type="AlphaFoldDB" id="A0A142ERT0"/>
<dbReference type="PATRIC" id="fig|1727163.4.peg.3229"/>
<feature type="transmembrane region" description="Helical" evidence="1">
    <location>
        <begin position="16"/>
        <end position="35"/>
    </location>
</feature>
<keyword evidence="1" id="KW-0812">Transmembrane</keyword>
<feature type="transmembrane region" description="Helical" evidence="1">
    <location>
        <begin position="47"/>
        <end position="65"/>
    </location>
</feature>
<reference evidence="2 3" key="2">
    <citation type="journal article" date="2016" name="Genome Announc.">
        <title>Complete Genome Sequence of Algoriphagus sp. Strain M8-2, Isolated from a Brackish Lake.</title>
        <authorList>
            <person name="Muraguchi Y."/>
            <person name="Kushimoto K."/>
            <person name="Ohtsubo Y."/>
            <person name="Suzuki T."/>
            <person name="Dohra H."/>
            <person name="Kimbara K."/>
            <person name="Shintani M."/>
        </authorList>
    </citation>
    <scope>NUCLEOTIDE SEQUENCE [LARGE SCALE GENOMIC DNA]</scope>
    <source>
        <strain evidence="2 3">M8-2</strain>
    </source>
</reference>
<feature type="transmembrane region" description="Helical" evidence="1">
    <location>
        <begin position="77"/>
        <end position="94"/>
    </location>
</feature>
<dbReference type="RefSeq" id="WP_067549645.1">
    <property type="nucleotide sequence ID" value="NZ_CP012836.1"/>
</dbReference>
<dbReference type="KEGG" id="alm:AO498_15380"/>
<proteinExistence type="predicted"/>
<evidence type="ECO:0000313" key="3">
    <source>
        <dbReference type="Proteomes" id="UP000073816"/>
    </source>
</evidence>
<organism evidence="2 3">
    <name type="scientific">Algoriphagus sanaruensis</name>
    <dbReference type="NCBI Taxonomy" id="1727163"/>
    <lineage>
        <taxon>Bacteria</taxon>
        <taxon>Pseudomonadati</taxon>
        <taxon>Bacteroidota</taxon>
        <taxon>Cytophagia</taxon>
        <taxon>Cytophagales</taxon>
        <taxon>Cyclobacteriaceae</taxon>
        <taxon>Algoriphagus</taxon>
    </lineage>
</organism>